<dbReference type="CDD" id="cd00037">
    <property type="entry name" value="CLECT"/>
    <property type="match status" value="1"/>
</dbReference>
<dbReference type="Proteomes" id="UP000299102">
    <property type="component" value="Unassembled WGS sequence"/>
</dbReference>
<organism evidence="2 3">
    <name type="scientific">Eumeta variegata</name>
    <name type="common">Bagworm moth</name>
    <name type="synonym">Eumeta japonica</name>
    <dbReference type="NCBI Taxonomy" id="151549"/>
    <lineage>
        <taxon>Eukaryota</taxon>
        <taxon>Metazoa</taxon>
        <taxon>Ecdysozoa</taxon>
        <taxon>Arthropoda</taxon>
        <taxon>Hexapoda</taxon>
        <taxon>Insecta</taxon>
        <taxon>Pterygota</taxon>
        <taxon>Neoptera</taxon>
        <taxon>Endopterygota</taxon>
        <taxon>Lepidoptera</taxon>
        <taxon>Glossata</taxon>
        <taxon>Ditrysia</taxon>
        <taxon>Tineoidea</taxon>
        <taxon>Psychidae</taxon>
        <taxon>Oiketicinae</taxon>
        <taxon>Eumeta</taxon>
    </lineage>
</organism>
<sequence length="522" mass="57998">MNEQETYHTPTWAAPQLERQSLYADASSIAYAHIHDRDAARFIMIRVAATRTWPPPRTGFKLFCQRCYRVGSKTIQEKKRKTTSQMRRRYENSAMLLEDNSTGPLTGEVSGGPRGKRDKVHKTGMGTSLRGVVLACLACLALTQSDDTCEVDAGTWGALLERWAVGAGASAGREARIMALPASRGYYVTDRVDGPRYDEWPGLTPPPPPLPGKIVNRPPKPKPGYKPGVPQQRPPQYSKPGVADRVDGAGEPPRREVSETDLYLLAAIEKLVYRADLAEKRLRRLEDSLHYLLVGKEAASEPCSVNYTRVGNMCYSFSPEALDWQSASGACRRDRAALLELVEPGARRQLTTALMADPNLRGSDWWTSGLNPGLLWIWSGSARAVLANGTDSATIPGDGRCLALDKNRSGRPKIYEEAELEELLQKDLSPTQNELALTLEVTRQTVSHPLKSLGIIDKQVYDPAARVYSYRGQDCALRQRYVCQQKENQTVVSNEIERVARALRLRYEARNGHVLLNNIPTS</sequence>
<dbReference type="InterPro" id="IPR016187">
    <property type="entry name" value="CTDL_fold"/>
</dbReference>
<keyword evidence="3" id="KW-1185">Reference proteome</keyword>
<dbReference type="Gene3D" id="3.10.100.10">
    <property type="entry name" value="Mannose-Binding Protein A, subunit A"/>
    <property type="match status" value="1"/>
</dbReference>
<dbReference type="Gene3D" id="1.10.10.10">
    <property type="entry name" value="Winged helix-like DNA-binding domain superfamily/Winged helix DNA-binding domain"/>
    <property type="match status" value="1"/>
</dbReference>
<protein>
    <recommendedName>
        <fullName evidence="4">C-type lectin domain-containing protein</fullName>
    </recommendedName>
</protein>
<feature type="compositionally biased region" description="Basic and acidic residues" evidence="1">
    <location>
        <begin position="242"/>
        <end position="255"/>
    </location>
</feature>
<dbReference type="SUPFAM" id="SSF56436">
    <property type="entry name" value="C-type lectin-like"/>
    <property type="match status" value="1"/>
</dbReference>
<proteinExistence type="predicted"/>
<feature type="region of interest" description="Disordered" evidence="1">
    <location>
        <begin position="101"/>
        <end position="120"/>
    </location>
</feature>
<evidence type="ECO:0000313" key="3">
    <source>
        <dbReference type="Proteomes" id="UP000299102"/>
    </source>
</evidence>
<evidence type="ECO:0000313" key="2">
    <source>
        <dbReference type="EMBL" id="GBP58449.1"/>
    </source>
</evidence>
<accession>A0A4C1X7W6</accession>
<dbReference type="STRING" id="151549.A0A4C1X7W6"/>
<dbReference type="InterPro" id="IPR016186">
    <property type="entry name" value="C-type_lectin-like/link_sf"/>
</dbReference>
<comment type="caution">
    <text evidence="2">The sequence shown here is derived from an EMBL/GenBank/DDBJ whole genome shotgun (WGS) entry which is preliminary data.</text>
</comment>
<feature type="region of interest" description="Disordered" evidence="1">
    <location>
        <begin position="198"/>
        <end position="255"/>
    </location>
</feature>
<evidence type="ECO:0008006" key="4">
    <source>
        <dbReference type="Google" id="ProtNLM"/>
    </source>
</evidence>
<reference evidence="2 3" key="1">
    <citation type="journal article" date="2019" name="Commun. Biol.">
        <title>The bagworm genome reveals a unique fibroin gene that provides high tensile strength.</title>
        <authorList>
            <person name="Kono N."/>
            <person name="Nakamura H."/>
            <person name="Ohtoshi R."/>
            <person name="Tomita M."/>
            <person name="Numata K."/>
            <person name="Arakawa K."/>
        </authorList>
    </citation>
    <scope>NUCLEOTIDE SEQUENCE [LARGE SCALE GENOMIC DNA]</scope>
</reference>
<dbReference type="EMBL" id="BGZK01000735">
    <property type="protein sequence ID" value="GBP58449.1"/>
    <property type="molecule type" value="Genomic_DNA"/>
</dbReference>
<evidence type="ECO:0000256" key="1">
    <source>
        <dbReference type="SAM" id="MobiDB-lite"/>
    </source>
</evidence>
<dbReference type="OrthoDB" id="2142683at2759"/>
<gene>
    <name evidence="2" type="ORF">EVAR_36921_1</name>
</gene>
<dbReference type="InterPro" id="IPR036388">
    <property type="entry name" value="WH-like_DNA-bd_sf"/>
</dbReference>
<name>A0A4C1X7W6_EUMVA</name>
<dbReference type="AlphaFoldDB" id="A0A4C1X7W6"/>